<comment type="caution">
    <text evidence="1">The sequence shown here is derived from an EMBL/GenBank/DDBJ whole genome shotgun (WGS) entry which is preliminary data.</text>
</comment>
<feature type="non-terminal residue" evidence="1">
    <location>
        <position position="169"/>
    </location>
</feature>
<sequence length="169" mass="19357">MITFNPLEDNDFGIDFKESYNQFGESVTNELDGFYTKVNNNKGLTVNSGVNYPFKLVTRDGVSSNPIVDINNAILDVKVINAKPGKWYKIDWIGNGYTGWGTPNYSMFIGEYDEKTFTNPRTIFDRVSHSFPAPTQNIEYKLFTKINEDVMVSVTVDYSKLKKDRYPMN</sequence>
<dbReference type="AlphaFoldDB" id="R8NJE2"/>
<evidence type="ECO:0000313" key="2">
    <source>
        <dbReference type="Proteomes" id="UP000014020"/>
    </source>
</evidence>
<protein>
    <submittedName>
        <fullName evidence="1">Uncharacterized protein</fullName>
    </submittedName>
</protein>
<dbReference type="Proteomes" id="UP000014020">
    <property type="component" value="Unassembled WGS sequence"/>
</dbReference>
<proteinExistence type="predicted"/>
<dbReference type="HOGENOM" id="CLU_1581778_0_0_9"/>
<dbReference type="EMBL" id="AHFE01000014">
    <property type="protein sequence ID" value="EOP46615.1"/>
    <property type="molecule type" value="Genomic_DNA"/>
</dbReference>
<name>R8NJE2_BACCX</name>
<organism evidence="1 2">
    <name type="scientific">Bacillus cereus (strain VD146)</name>
    <dbReference type="NCBI Taxonomy" id="1053236"/>
    <lineage>
        <taxon>Bacteria</taxon>
        <taxon>Bacillati</taxon>
        <taxon>Bacillota</taxon>
        <taxon>Bacilli</taxon>
        <taxon>Bacillales</taxon>
        <taxon>Bacillaceae</taxon>
        <taxon>Bacillus</taxon>
        <taxon>Bacillus cereus group</taxon>
    </lineage>
</organism>
<gene>
    <name evidence="1" type="ORF">IK1_06024</name>
</gene>
<reference evidence="2" key="1">
    <citation type="submission" date="2012-12" db="EMBL/GenBank/DDBJ databases">
        <title>The genome sequence of Bacillus cereus VD146.</title>
        <authorList>
            <consortium name="The Broad Institute Genome Sequencing Platform"/>
            <consortium name="The Broad Institute Genome Sequencing Center for Infectious Disease"/>
            <person name="Feldgarden M."/>
            <person name="Van der Auwera G.A."/>
            <person name="Mahillon J."/>
            <person name="Duprez V."/>
            <person name="Timmery S."/>
            <person name="Mattelet C."/>
            <person name="Dierick K."/>
            <person name="Sun M."/>
            <person name="Yu Z."/>
            <person name="Zhu L."/>
            <person name="Hu X."/>
            <person name="Shank E.B."/>
            <person name="Swiecicka I."/>
            <person name="Hansen B.M."/>
            <person name="Andrup L."/>
            <person name="Walker B."/>
            <person name="Young S.K."/>
            <person name="Zeng Q."/>
            <person name="Gargeya S."/>
            <person name="Fitzgerald M."/>
            <person name="Haas B."/>
            <person name="Abouelleil A."/>
            <person name="Alvarado L."/>
            <person name="Arachchi H.M."/>
            <person name="Berlin A.M."/>
            <person name="Chapman S.B."/>
            <person name="Dewar J."/>
            <person name="Goldberg J."/>
            <person name="Griggs A."/>
            <person name="Gujja S."/>
            <person name="Hansen M."/>
            <person name="Howarth C."/>
            <person name="Imamovic A."/>
            <person name="Larimer J."/>
            <person name="McCowan C."/>
            <person name="Murphy C."/>
            <person name="Neiman D."/>
            <person name="Pearson M."/>
            <person name="Priest M."/>
            <person name="Roberts A."/>
            <person name="Saif S."/>
            <person name="Shea T."/>
            <person name="Sisk P."/>
            <person name="Sykes S."/>
            <person name="Wortman J."/>
            <person name="Nusbaum C."/>
            <person name="Birren B."/>
        </authorList>
    </citation>
    <scope>NUCLEOTIDE SEQUENCE [LARGE SCALE GENOMIC DNA]</scope>
    <source>
        <strain evidence="2">VD146</strain>
    </source>
</reference>
<evidence type="ECO:0000313" key="1">
    <source>
        <dbReference type="EMBL" id="EOP46615.1"/>
    </source>
</evidence>
<accession>R8NJE2</accession>